<protein>
    <submittedName>
        <fullName evidence="1">Uncharacterized protein</fullName>
    </submittedName>
</protein>
<dbReference type="EMBL" id="SPHZ02000009">
    <property type="protein sequence ID" value="KAF0898745.1"/>
    <property type="molecule type" value="Genomic_DNA"/>
</dbReference>
<dbReference type="AlphaFoldDB" id="A0A6G1CDP9"/>
<evidence type="ECO:0000313" key="2">
    <source>
        <dbReference type="Proteomes" id="UP000479710"/>
    </source>
</evidence>
<reference evidence="1 2" key="1">
    <citation type="submission" date="2019-11" db="EMBL/GenBank/DDBJ databases">
        <title>Whole genome sequence of Oryza granulata.</title>
        <authorList>
            <person name="Li W."/>
        </authorList>
    </citation>
    <scope>NUCLEOTIDE SEQUENCE [LARGE SCALE GENOMIC DNA]</scope>
    <source>
        <strain evidence="2">cv. Menghai</strain>
        <tissue evidence="1">Leaf</tissue>
    </source>
</reference>
<accession>A0A6G1CDP9</accession>
<name>A0A6G1CDP9_9ORYZ</name>
<evidence type="ECO:0000313" key="1">
    <source>
        <dbReference type="EMBL" id="KAF0898745.1"/>
    </source>
</evidence>
<organism evidence="1 2">
    <name type="scientific">Oryza meyeriana var. granulata</name>
    <dbReference type="NCBI Taxonomy" id="110450"/>
    <lineage>
        <taxon>Eukaryota</taxon>
        <taxon>Viridiplantae</taxon>
        <taxon>Streptophyta</taxon>
        <taxon>Embryophyta</taxon>
        <taxon>Tracheophyta</taxon>
        <taxon>Spermatophyta</taxon>
        <taxon>Magnoliopsida</taxon>
        <taxon>Liliopsida</taxon>
        <taxon>Poales</taxon>
        <taxon>Poaceae</taxon>
        <taxon>BOP clade</taxon>
        <taxon>Oryzoideae</taxon>
        <taxon>Oryzeae</taxon>
        <taxon>Oryzinae</taxon>
        <taxon>Oryza</taxon>
        <taxon>Oryza meyeriana</taxon>
    </lineage>
</organism>
<dbReference type="Proteomes" id="UP000479710">
    <property type="component" value="Unassembled WGS sequence"/>
</dbReference>
<comment type="caution">
    <text evidence="1">The sequence shown here is derived from an EMBL/GenBank/DDBJ whole genome shotgun (WGS) entry which is preliminary data.</text>
</comment>
<gene>
    <name evidence="1" type="ORF">E2562_009350</name>
</gene>
<sequence length="59" mass="6556">MIRPVNKRDTREERATRVASGCDLRRGAACSRPDRPSRRNLPARVRGEWRAPVGVGEGG</sequence>
<keyword evidence="2" id="KW-1185">Reference proteome</keyword>
<proteinExistence type="predicted"/>